<dbReference type="Proteomes" id="UP000182135">
    <property type="component" value="Unassembled WGS sequence"/>
</dbReference>
<name>A0A1I2N0W9_9CLOT</name>
<organism evidence="5 6">
    <name type="scientific">Clostridium cadaveris</name>
    <dbReference type="NCBI Taxonomy" id="1529"/>
    <lineage>
        <taxon>Bacteria</taxon>
        <taxon>Bacillati</taxon>
        <taxon>Bacillota</taxon>
        <taxon>Clostridia</taxon>
        <taxon>Eubacteriales</taxon>
        <taxon>Clostridiaceae</taxon>
        <taxon>Clostridium</taxon>
    </lineage>
</organism>
<dbReference type="GO" id="GO:0032259">
    <property type="term" value="P:methylation"/>
    <property type="evidence" value="ECO:0007669"/>
    <property type="project" value="UniProtKB-KW"/>
</dbReference>
<dbReference type="CDD" id="cd02440">
    <property type="entry name" value="AdoMet_MTases"/>
    <property type="match status" value="1"/>
</dbReference>
<dbReference type="PANTHER" id="PTHR44942">
    <property type="entry name" value="METHYLTRANSF_11 DOMAIN-CONTAINING PROTEIN"/>
    <property type="match status" value="1"/>
</dbReference>
<dbReference type="eggNOG" id="COG0030">
    <property type="taxonomic scope" value="Bacteria"/>
</dbReference>
<sequence length="250" mass="29413">MDFRKVFDGIPEEFDKWRTRYCDELFLDLIEYSKLDSSKTSLEIGPGTGQATEPILKTRCSYLAIELGENLAKYTQNKFSSYDNFEIVNADFENYDFDNRQFDLVYSAATIQWIPEEIGFSKVYDILKSKGTFAMMLTRTDEKSDNELLYSRIQKVYSEYFRPEKEYTCNLNYNNTKKYGFTDIKCFTYHKIRELNADEYISWISTHASHLTLTEPYKSNFYTGIKEAILSFGNNIKLYDTIVLYLAKKP</sequence>
<dbReference type="RefSeq" id="WP_027639208.1">
    <property type="nucleotide sequence ID" value="NZ_CP076620.1"/>
</dbReference>
<dbReference type="GeneID" id="90545590"/>
<dbReference type="InterPro" id="IPR051052">
    <property type="entry name" value="Diverse_substrate_MTase"/>
</dbReference>
<dbReference type="Pfam" id="PF08241">
    <property type="entry name" value="Methyltransf_11"/>
    <property type="match status" value="1"/>
</dbReference>
<dbReference type="PANTHER" id="PTHR44942:SF4">
    <property type="entry name" value="METHYLTRANSFERASE TYPE 11 DOMAIN-CONTAINING PROTEIN"/>
    <property type="match status" value="1"/>
</dbReference>
<gene>
    <name evidence="5" type="ORF">SAMN04487885_11826</name>
</gene>
<feature type="domain" description="Methyltransferase type 11" evidence="4">
    <location>
        <begin position="42"/>
        <end position="134"/>
    </location>
</feature>
<evidence type="ECO:0000313" key="6">
    <source>
        <dbReference type="Proteomes" id="UP000182135"/>
    </source>
</evidence>
<dbReference type="EMBL" id="FOOE01000018">
    <property type="protein sequence ID" value="SFF97313.1"/>
    <property type="molecule type" value="Genomic_DNA"/>
</dbReference>
<dbReference type="GO" id="GO:0008757">
    <property type="term" value="F:S-adenosylmethionine-dependent methyltransferase activity"/>
    <property type="evidence" value="ECO:0007669"/>
    <property type="project" value="InterPro"/>
</dbReference>
<protein>
    <submittedName>
        <fullName evidence="5">Methyltransferase domain-containing protein</fullName>
    </submittedName>
</protein>
<proteinExistence type="inferred from homology"/>
<dbReference type="InterPro" id="IPR013216">
    <property type="entry name" value="Methyltransf_11"/>
</dbReference>
<dbReference type="SUPFAM" id="SSF53335">
    <property type="entry name" value="S-adenosyl-L-methionine-dependent methyltransferases"/>
    <property type="match status" value="1"/>
</dbReference>
<dbReference type="InterPro" id="IPR029063">
    <property type="entry name" value="SAM-dependent_MTases_sf"/>
</dbReference>
<evidence type="ECO:0000259" key="4">
    <source>
        <dbReference type="Pfam" id="PF08241"/>
    </source>
</evidence>
<keyword evidence="3 5" id="KW-0808">Transferase</keyword>
<dbReference type="Gene3D" id="3.40.50.150">
    <property type="entry name" value="Vaccinia Virus protein VP39"/>
    <property type="match status" value="1"/>
</dbReference>
<evidence type="ECO:0000313" key="5">
    <source>
        <dbReference type="EMBL" id="SFF97313.1"/>
    </source>
</evidence>
<comment type="similarity">
    <text evidence="1">Belongs to the methyltransferase superfamily.</text>
</comment>
<dbReference type="AlphaFoldDB" id="A0A1I2N0W9"/>
<reference evidence="5 6" key="1">
    <citation type="submission" date="2016-10" db="EMBL/GenBank/DDBJ databases">
        <authorList>
            <person name="de Groot N.N."/>
        </authorList>
    </citation>
    <scope>NUCLEOTIDE SEQUENCE [LARGE SCALE GENOMIC DNA]</scope>
    <source>
        <strain evidence="5 6">NLAE-zl-G419</strain>
    </source>
</reference>
<evidence type="ECO:0000256" key="3">
    <source>
        <dbReference type="ARBA" id="ARBA00022679"/>
    </source>
</evidence>
<evidence type="ECO:0000256" key="2">
    <source>
        <dbReference type="ARBA" id="ARBA00022603"/>
    </source>
</evidence>
<evidence type="ECO:0000256" key="1">
    <source>
        <dbReference type="ARBA" id="ARBA00008361"/>
    </source>
</evidence>
<accession>A0A1I2N0W9</accession>
<dbReference type="STRING" id="1529.SAMN04487885_11826"/>
<keyword evidence="2 5" id="KW-0489">Methyltransferase</keyword>
<keyword evidence="6" id="KW-1185">Reference proteome</keyword>
<dbReference type="OrthoDB" id="9797252at2"/>